<reference evidence="6 7" key="1">
    <citation type="submission" date="2017-07" db="EMBL/GenBank/DDBJ databases">
        <title>An improved, manually edited Actinidia chinensis var. chinensis (kiwifruit) genome highlights the challenges associated with draft genomes and gene prediction in plants.</title>
        <authorList>
            <person name="Pilkington S."/>
            <person name="Crowhurst R."/>
            <person name="Hilario E."/>
            <person name="Nardozza S."/>
            <person name="Fraser L."/>
            <person name="Peng Y."/>
            <person name="Gunaseelan K."/>
            <person name="Simpson R."/>
            <person name="Tahir J."/>
            <person name="Deroles S."/>
            <person name="Templeton K."/>
            <person name="Luo Z."/>
            <person name="Davy M."/>
            <person name="Cheng C."/>
            <person name="Mcneilage M."/>
            <person name="Scaglione D."/>
            <person name="Liu Y."/>
            <person name="Zhang Q."/>
            <person name="Datson P."/>
            <person name="De Silva N."/>
            <person name="Gardiner S."/>
            <person name="Bassett H."/>
            <person name="Chagne D."/>
            <person name="Mccallum J."/>
            <person name="Dzierzon H."/>
            <person name="Deng C."/>
            <person name="Wang Y.-Y."/>
            <person name="Barron N."/>
            <person name="Manako K."/>
            <person name="Bowen J."/>
            <person name="Foster T."/>
            <person name="Erridge Z."/>
            <person name="Tiffin H."/>
            <person name="Waite C."/>
            <person name="Davies K."/>
            <person name="Grierson E."/>
            <person name="Laing W."/>
            <person name="Kirk R."/>
            <person name="Chen X."/>
            <person name="Wood M."/>
            <person name="Montefiori M."/>
            <person name="Brummell D."/>
            <person name="Schwinn K."/>
            <person name="Catanach A."/>
            <person name="Fullerton C."/>
            <person name="Li D."/>
            <person name="Meiyalaghan S."/>
            <person name="Nieuwenhuizen N."/>
            <person name="Read N."/>
            <person name="Prakash R."/>
            <person name="Hunter D."/>
            <person name="Zhang H."/>
            <person name="Mckenzie M."/>
            <person name="Knabel M."/>
            <person name="Harris A."/>
            <person name="Allan A."/>
            <person name="Chen A."/>
            <person name="Janssen B."/>
            <person name="Plunkett B."/>
            <person name="Dwamena C."/>
            <person name="Voogd C."/>
            <person name="Leif D."/>
            <person name="Lafferty D."/>
            <person name="Souleyre E."/>
            <person name="Varkonyi-Gasic E."/>
            <person name="Gambi F."/>
            <person name="Hanley J."/>
            <person name="Yao J.-L."/>
            <person name="Cheung J."/>
            <person name="David K."/>
            <person name="Warren B."/>
            <person name="Marsh K."/>
            <person name="Snowden K."/>
            <person name="Lin-Wang K."/>
            <person name="Brian L."/>
            <person name="Martinez-Sanchez M."/>
            <person name="Wang M."/>
            <person name="Ileperuma N."/>
            <person name="Macnee N."/>
            <person name="Campin R."/>
            <person name="Mcatee P."/>
            <person name="Drummond R."/>
            <person name="Espley R."/>
            <person name="Ireland H."/>
            <person name="Wu R."/>
            <person name="Atkinson R."/>
            <person name="Karunairetnam S."/>
            <person name="Bulley S."/>
            <person name="Chunkath S."/>
            <person name="Hanley Z."/>
            <person name="Storey R."/>
            <person name="Thrimawithana A."/>
            <person name="Thomson S."/>
            <person name="David C."/>
            <person name="Testolin R."/>
        </authorList>
    </citation>
    <scope>NUCLEOTIDE SEQUENCE [LARGE SCALE GENOMIC DNA]</scope>
    <source>
        <strain evidence="7">cv. Red5</strain>
        <tissue evidence="6">Young leaf</tissue>
    </source>
</reference>
<name>A0A2R6PBN4_ACTCC</name>
<proteinExistence type="predicted"/>
<dbReference type="Pfam" id="PF04577">
    <property type="entry name" value="Glyco_transf_61"/>
    <property type="match status" value="1"/>
</dbReference>
<protein>
    <submittedName>
        <fullName evidence="6">Protein O-linked-mannose beta-1,4-N-acetylglucosaminyltransferase</fullName>
    </submittedName>
</protein>
<dbReference type="InParanoid" id="A0A2R6PBN4"/>
<dbReference type="FunCoup" id="A0A2R6PBN4">
    <property type="interactions" value="490"/>
</dbReference>
<feature type="domain" description="Glycosyltransferase 61 catalytic" evidence="5">
    <location>
        <begin position="110"/>
        <end position="304"/>
    </location>
</feature>
<keyword evidence="3 6" id="KW-0808">Transferase</keyword>
<dbReference type="EMBL" id="NKQK01000027">
    <property type="protein sequence ID" value="PSR88419.1"/>
    <property type="molecule type" value="Genomic_DNA"/>
</dbReference>
<dbReference type="GO" id="GO:0000139">
    <property type="term" value="C:Golgi membrane"/>
    <property type="evidence" value="ECO:0007669"/>
    <property type="project" value="UniProtKB-SubCell"/>
</dbReference>
<keyword evidence="4" id="KW-0325">Glycoprotein</keyword>
<dbReference type="PANTHER" id="PTHR20961:SF98">
    <property type="entry name" value="GLYCOSYLTRANSFERASE"/>
    <property type="match status" value="1"/>
</dbReference>
<keyword evidence="7" id="KW-1185">Reference proteome</keyword>
<dbReference type="AlphaFoldDB" id="A0A2R6PBN4"/>
<dbReference type="PANTHER" id="PTHR20961">
    <property type="entry name" value="GLYCOSYLTRANSFERASE"/>
    <property type="match status" value="1"/>
</dbReference>
<sequence>MNNNFSAGPHGASPLASPISCDRSHQNYDICSINGPTVLDPTQSTFYVVGPTSPTPLVEKVRPYPQKNSSFTIERVKEVTLTSGPPGPLCRVQHKAPALVFSGGGFMYNFFHTFIDGFIPLFITINSVSPDDQDFVFVIVDHQDWWVRKYIDFLRSYSKHPIINLDNDTSTHCFPSATVGLISHGFMTIDPKLMPNPKAPFHFHSLLEKTYCHPHTLPISATVKYRPRLVIMSRSGGGGRVILNQPEVRKAAEEEGFEVIEFEPGNRTPLQQGCELISSSEVMLGVHGAALTYMWFLRPPSVLIQVVGIGLEKVAELCFGAAARDMGLDYMEYRIGLEESSLVDRYGKDDVIVKDPNSLQFEWYEQIMEVFLKKQNVNLDMVRFRKYLKIAYQKAKIAMLKEG</sequence>
<evidence type="ECO:0000256" key="3">
    <source>
        <dbReference type="ARBA" id="ARBA00022679"/>
    </source>
</evidence>
<comment type="caution">
    <text evidence="6">The sequence shown here is derived from an EMBL/GenBank/DDBJ whole genome shotgun (WGS) entry which is preliminary data.</text>
</comment>
<dbReference type="Gramene" id="PSR88419">
    <property type="protein sequence ID" value="PSR88419"/>
    <property type="gene ID" value="CEY00_Acc31486"/>
</dbReference>
<dbReference type="STRING" id="1590841.A0A2R6PBN4"/>
<keyword evidence="2 6" id="KW-0328">Glycosyltransferase</keyword>
<dbReference type="OMA" id="MEIMKIY"/>
<comment type="subcellular location">
    <subcellularLocation>
        <location evidence="1">Golgi apparatus membrane</location>
        <topology evidence="1">Single-pass type II membrane protein</topology>
    </subcellularLocation>
</comment>
<reference evidence="7" key="2">
    <citation type="journal article" date="2018" name="BMC Genomics">
        <title>A manually annotated Actinidia chinensis var. chinensis (kiwifruit) genome highlights the challenges associated with draft genomes and gene prediction in plants.</title>
        <authorList>
            <person name="Pilkington S.M."/>
            <person name="Crowhurst R."/>
            <person name="Hilario E."/>
            <person name="Nardozza S."/>
            <person name="Fraser L."/>
            <person name="Peng Y."/>
            <person name="Gunaseelan K."/>
            <person name="Simpson R."/>
            <person name="Tahir J."/>
            <person name="Deroles S.C."/>
            <person name="Templeton K."/>
            <person name="Luo Z."/>
            <person name="Davy M."/>
            <person name="Cheng C."/>
            <person name="McNeilage M."/>
            <person name="Scaglione D."/>
            <person name="Liu Y."/>
            <person name="Zhang Q."/>
            <person name="Datson P."/>
            <person name="De Silva N."/>
            <person name="Gardiner S.E."/>
            <person name="Bassett H."/>
            <person name="Chagne D."/>
            <person name="McCallum J."/>
            <person name="Dzierzon H."/>
            <person name="Deng C."/>
            <person name="Wang Y.Y."/>
            <person name="Barron L."/>
            <person name="Manako K."/>
            <person name="Bowen J."/>
            <person name="Foster T.M."/>
            <person name="Erridge Z.A."/>
            <person name="Tiffin H."/>
            <person name="Waite C.N."/>
            <person name="Davies K.M."/>
            <person name="Grierson E.P."/>
            <person name="Laing W.A."/>
            <person name="Kirk R."/>
            <person name="Chen X."/>
            <person name="Wood M."/>
            <person name="Montefiori M."/>
            <person name="Brummell D.A."/>
            <person name="Schwinn K.E."/>
            <person name="Catanach A."/>
            <person name="Fullerton C."/>
            <person name="Li D."/>
            <person name="Meiyalaghan S."/>
            <person name="Nieuwenhuizen N."/>
            <person name="Read N."/>
            <person name="Prakash R."/>
            <person name="Hunter D."/>
            <person name="Zhang H."/>
            <person name="McKenzie M."/>
            <person name="Knabel M."/>
            <person name="Harris A."/>
            <person name="Allan A.C."/>
            <person name="Gleave A."/>
            <person name="Chen A."/>
            <person name="Janssen B.J."/>
            <person name="Plunkett B."/>
            <person name="Ampomah-Dwamena C."/>
            <person name="Voogd C."/>
            <person name="Leif D."/>
            <person name="Lafferty D."/>
            <person name="Souleyre E.J.F."/>
            <person name="Varkonyi-Gasic E."/>
            <person name="Gambi F."/>
            <person name="Hanley J."/>
            <person name="Yao J.L."/>
            <person name="Cheung J."/>
            <person name="David K.M."/>
            <person name="Warren B."/>
            <person name="Marsh K."/>
            <person name="Snowden K.C."/>
            <person name="Lin-Wang K."/>
            <person name="Brian L."/>
            <person name="Martinez-Sanchez M."/>
            <person name="Wang M."/>
            <person name="Ileperuma N."/>
            <person name="Macnee N."/>
            <person name="Campin R."/>
            <person name="McAtee P."/>
            <person name="Drummond R.S.M."/>
            <person name="Espley R.V."/>
            <person name="Ireland H.S."/>
            <person name="Wu R."/>
            <person name="Atkinson R.G."/>
            <person name="Karunairetnam S."/>
            <person name="Bulley S."/>
            <person name="Chunkath S."/>
            <person name="Hanley Z."/>
            <person name="Storey R."/>
            <person name="Thrimawithana A.H."/>
            <person name="Thomson S."/>
            <person name="David C."/>
            <person name="Testolin R."/>
            <person name="Huang H."/>
            <person name="Hellens R.P."/>
            <person name="Schaffer R.J."/>
        </authorList>
    </citation>
    <scope>NUCLEOTIDE SEQUENCE [LARGE SCALE GENOMIC DNA]</scope>
    <source>
        <strain evidence="7">cv. Red5</strain>
    </source>
</reference>
<dbReference type="InterPro" id="IPR049625">
    <property type="entry name" value="Glyco_transf_61_cat"/>
</dbReference>
<organism evidence="6 7">
    <name type="scientific">Actinidia chinensis var. chinensis</name>
    <name type="common">Chinese soft-hair kiwi</name>
    <dbReference type="NCBI Taxonomy" id="1590841"/>
    <lineage>
        <taxon>Eukaryota</taxon>
        <taxon>Viridiplantae</taxon>
        <taxon>Streptophyta</taxon>
        <taxon>Embryophyta</taxon>
        <taxon>Tracheophyta</taxon>
        <taxon>Spermatophyta</taxon>
        <taxon>Magnoliopsida</taxon>
        <taxon>eudicotyledons</taxon>
        <taxon>Gunneridae</taxon>
        <taxon>Pentapetalae</taxon>
        <taxon>asterids</taxon>
        <taxon>Ericales</taxon>
        <taxon>Actinidiaceae</taxon>
        <taxon>Actinidia</taxon>
    </lineage>
</organism>
<evidence type="ECO:0000256" key="1">
    <source>
        <dbReference type="ARBA" id="ARBA00004323"/>
    </source>
</evidence>
<dbReference type="GO" id="GO:0016763">
    <property type="term" value="F:pentosyltransferase activity"/>
    <property type="evidence" value="ECO:0007669"/>
    <property type="project" value="UniProtKB-ARBA"/>
</dbReference>
<dbReference type="OrthoDB" id="529273at2759"/>
<evidence type="ECO:0000256" key="4">
    <source>
        <dbReference type="ARBA" id="ARBA00023180"/>
    </source>
</evidence>
<dbReference type="Proteomes" id="UP000241394">
    <property type="component" value="Chromosome LG27"/>
</dbReference>
<dbReference type="InterPro" id="IPR007657">
    <property type="entry name" value="Glycosyltransferase_61"/>
</dbReference>
<evidence type="ECO:0000313" key="6">
    <source>
        <dbReference type="EMBL" id="PSR88419.1"/>
    </source>
</evidence>
<evidence type="ECO:0000259" key="5">
    <source>
        <dbReference type="Pfam" id="PF04577"/>
    </source>
</evidence>
<evidence type="ECO:0000256" key="2">
    <source>
        <dbReference type="ARBA" id="ARBA00022676"/>
    </source>
</evidence>
<gene>
    <name evidence="6" type="ORF">CEY00_Acc31486</name>
</gene>
<accession>A0A2R6PBN4</accession>
<evidence type="ECO:0000313" key="7">
    <source>
        <dbReference type="Proteomes" id="UP000241394"/>
    </source>
</evidence>